<keyword evidence="1" id="KW-0472">Membrane</keyword>
<name>I3SB78_LOTJA</name>
<sequence>MMTMTHQQVSYTLLHSMASTKSPCPSSHFYQGLRVSPPSITTTTKLRWLLLVSTRNGEGVLPVKIPCLPPPSPMAVIAAGRLLLAMMLGMLLLRLFS</sequence>
<reference evidence="2" key="1">
    <citation type="submission" date="2012-05" db="EMBL/GenBank/DDBJ databases">
        <authorList>
            <person name="Krishnakumar V."/>
            <person name="Cheung F."/>
            <person name="Xiao Y."/>
            <person name="Chan A."/>
            <person name="Moskal W.A."/>
            <person name="Town C.D."/>
        </authorList>
    </citation>
    <scope>NUCLEOTIDE SEQUENCE</scope>
</reference>
<evidence type="ECO:0000256" key="1">
    <source>
        <dbReference type="SAM" id="Phobius"/>
    </source>
</evidence>
<keyword evidence="1" id="KW-0812">Transmembrane</keyword>
<protein>
    <submittedName>
        <fullName evidence="2">Uncharacterized protein</fullName>
    </submittedName>
</protein>
<proteinExistence type="evidence at transcript level"/>
<evidence type="ECO:0000313" key="2">
    <source>
        <dbReference type="EMBL" id="AFK37520.1"/>
    </source>
</evidence>
<accession>I3SB78</accession>
<dbReference type="EMBL" id="BT137725">
    <property type="protein sequence ID" value="AFK37520.1"/>
    <property type="molecule type" value="mRNA"/>
</dbReference>
<feature type="transmembrane region" description="Helical" evidence="1">
    <location>
        <begin position="74"/>
        <end position="96"/>
    </location>
</feature>
<organism evidence="2">
    <name type="scientific">Lotus japonicus</name>
    <name type="common">Lotus corniculatus var. japonicus</name>
    <dbReference type="NCBI Taxonomy" id="34305"/>
    <lineage>
        <taxon>Eukaryota</taxon>
        <taxon>Viridiplantae</taxon>
        <taxon>Streptophyta</taxon>
        <taxon>Embryophyta</taxon>
        <taxon>Tracheophyta</taxon>
        <taxon>Spermatophyta</taxon>
        <taxon>Magnoliopsida</taxon>
        <taxon>eudicotyledons</taxon>
        <taxon>Gunneridae</taxon>
        <taxon>Pentapetalae</taxon>
        <taxon>rosids</taxon>
        <taxon>fabids</taxon>
        <taxon>Fabales</taxon>
        <taxon>Fabaceae</taxon>
        <taxon>Papilionoideae</taxon>
        <taxon>50 kb inversion clade</taxon>
        <taxon>NPAAA clade</taxon>
        <taxon>Hologalegina</taxon>
        <taxon>robinioid clade</taxon>
        <taxon>Loteae</taxon>
        <taxon>Lotus</taxon>
    </lineage>
</organism>
<dbReference type="AlphaFoldDB" id="I3SB78"/>
<keyword evidence="1" id="KW-1133">Transmembrane helix</keyword>